<proteinExistence type="predicted"/>
<evidence type="ECO:0000313" key="3">
    <source>
        <dbReference type="Proteomes" id="UP000270094"/>
    </source>
</evidence>
<name>A0A3P7J5W5_STRVU</name>
<evidence type="ECO:0000256" key="1">
    <source>
        <dbReference type="SAM" id="MobiDB-lite"/>
    </source>
</evidence>
<accession>A0A3P7J5W5</accession>
<organism evidence="2 3">
    <name type="scientific">Strongylus vulgaris</name>
    <name type="common">Blood worm</name>
    <dbReference type="NCBI Taxonomy" id="40348"/>
    <lineage>
        <taxon>Eukaryota</taxon>
        <taxon>Metazoa</taxon>
        <taxon>Ecdysozoa</taxon>
        <taxon>Nematoda</taxon>
        <taxon>Chromadorea</taxon>
        <taxon>Rhabditida</taxon>
        <taxon>Rhabditina</taxon>
        <taxon>Rhabditomorpha</taxon>
        <taxon>Strongyloidea</taxon>
        <taxon>Strongylidae</taxon>
        <taxon>Strongylus</taxon>
    </lineage>
</organism>
<feature type="compositionally biased region" description="Low complexity" evidence="1">
    <location>
        <begin position="60"/>
        <end position="69"/>
    </location>
</feature>
<feature type="region of interest" description="Disordered" evidence="1">
    <location>
        <begin position="227"/>
        <end position="259"/>
    </location>
</feature>
<dbReference type="OrthoDB" id="5877747at2759"/>
<gene>
    <name evidence="2" type="ORF">SVUK_LOCUS8252</name>
</gene>
<dbReference type="Proteomes" id="UP000270094">
    <property type="component" value="Unassembled WGS sequence"/>
</dbReference>
<evidence type="ECO:0000313" key="2">
    <source>
        <dbReference type="EMBL" id="VDM73254.1"/>
    </source>
</evidence>
<feature type="compositionally biased region" description="Pro residues" evidence="1">
    <location>
        <begin position="1"/>
        <end position="38"/>
    </location>
</feature>
<protein>
    <submittedName>
        <fullName evidence="2">Uncharacterized protein</fullName>
    </submittedName>
</protein>
<feature type="region of interest" description="Disordered" evidence="1">
    <location>
        <begin position="1"/>
        <end position="69"/>
    </location>
</feature>
<feature type="compositionally biased region" description="Basic and acidic residues" evidence="1">
    <location>
        <begin position="109"/>
        <end position="129"/>
    </location>
</feature>
<reference evidence="2 3" key="1">
    <citation type="submission" date="2018-11" db="EMBL/GenBank/DDBJ databases">
        <authorList>
            <consortium name="Pathogen Informatics"/>
        </authorList>
    </citation>
    <scope>NUCLEOTIDE SEQUENCE [LARGE SCALE GENOMIC DNA]</scope>
</reference>
<keyword evidence="3" id="KW-1185">Reference proteome</keyword>
<dbReference type="AlphaFoldDB" id="A0A3P7J5W5"/>
<feature type="region of interest" description="Disordered" evidence="1">
    <location>
        <begin position="91"/>
        <end position="129"/>
    </location>
</feature>
<feature type="non-terminal residue" evidence="2">
    <location>
        <position position="275"/>
    </location>
</feature>
<sequence length="275" mass="30222">MEPPAEPPMEPPTEPPMEPPTEPPMEPLTEPPMEPPIEAPTETLPAESPAETSSQVPVKTTLPSLPPTSTMKYVLNQEAAEKYWATAKFETTAAPLPPQPLTEVETPQDEPKEATLEKKPMEEVRPEKPVEEVTWKYIHNEDAAQKYWATAKFETTTAVPLPAPEPLTKAPASATNEVAQEEPVAEVTLEEKPAEKTPVAVETPSTYILNEEAAEKYWSTAKIESTTAVPSPVLEPQASEAVTDMSETESSPVEEKSDKEFTSYVLNEKAAEAYW</sequence>
<dbReference type="EMBL" id="UYYB01029687">
    <property type="protein sequence ID" value="VDM73254.1"/>
    <property type="molecule type" value="Genomic_DNA"/>
</dbReference>
<feature type="region of interest" description="Disordered" evidence="1">
    <location>
        <begin position="160"/>
        <end position="200"/>
    </location>
</feature>